<name>A0A6A5K1E7_9PLEO</name>
<gene>
    <name evidence="1" type="ORF">BDW02DRAFT_246732</name>
</gene>
<dbReference type="EMBL" id="ML975567">
    <property type="protein sequence ID" value="KAF1828327.1"/>
    <property type="molecule type" value="Genomic_DNA"/>
</dbReference>
<dbReference type="AlphaFoldDB" id="A0A6A5K1E7"/>
<organism evidence="1 2">
    <name type="scientific">Decorospora gaudefroyi</name>
    <dbReference type="NCBI Taxonomy" id="184978"/>
    <lineage>
        <taxon>Eukaryota</taxon>
        <taxon>Fungi</taxon>
        <taxon>Dikarya</taxon>
        <taxon>Ascomycota</taxon>
        <taxon>Pezizomycotina</taxon>
        <taxon>Dothideomycetes</taxon>
        <taxon>Pleosporomycetidae</taxon>
        <taxon>Pleosporales</taxon>
        <taxon>Pleosporineae</taxon>
        <taxon>Pleosporaceae</taxon>
        <taxon>Decorospora</taxon>
    </lineage>
</organism>
<evidence type="ECO:0000313" key="2">
    <source>
        <dbReference type="Proteomes" id="UP000800040"/>
    </source>
</evidence>
<proteinExistence type="predicted"/>
<sequence>MRRTTAGPATEANALCRWVIPVLDRLPAALGLDVPFCRSADLTSTKALMSSLKTAVESRLGTNFCFAALSVDDPSSHQSRLAEQALEQIGLRQIMVVGRRAKNVIRVFGPDSAPAYDEEPWLVLAVDYDTHWYNIGLYEIGEGGIVSPIEDFVHGPRFDEENRLEAATDELQNILSKMGHVKHIFLYGNQRENRELLDLLAHTLGSELVNNARVDGSVWTSTSYMAEAAHVRMDDIQFEMDPASNGAFGCKWRSKLYRDGHEEL</sequence>
<dbReference type="Proteomes" id="UP000800040">
    <property type="component" value="Unassembled WGS sequence"/>
</dbReference>
<evidence type="ECO:0000313" key="1">
    <source>
        <dbReference type="EMBL" id="KAF1828327.1"/>
    </source>
</evidence>
<keyword evidence="2" id="KW-1185">Reference proteome</keyword>
<protein>
    <submittedName>
        <fullName evidence="1">Uncharacterized protein</fullName>
    </submittedName>
</protein>
<accession>A0A6A5K1E7</accession>
<dbReference type="OrthoDB" id="3643156at2759"/>
<reference evidence="1" key="1">
    <citation type="submission" date="2020-01" db="EMBL/GenBank/DDBJ databases">
        <authorList>
            <consortium name="DOE Joint Genome Institute"/>
            <person name="Haridas S."/>
            <person name="Albert R."/>
            <person name="Binder M."/>
            <person name="Bloem J."/>
            <person name="Labutti K."/>
            <person name="Salamov A."/>
            <person name="Andreopoulos B."/>
            <person name="Baker S.E."/>
            <person name="Barry K."/>
            <person name="Bills G."/>
            <person name="Bluhm B.H."/>
            <person name="Cannon C."/>
            <person name="Castanera R."/>
            <person name="Culley D.E."/>
            <person name="Daum C."/>
            <person name="Ezra D."/>
            <person name="Gonzalez J.B."/>
            <person name="Henrissat B."/>
            <person name="Kuo A."/>
            <person name="Liang C."/>
            <person name="Lipzen A."/>
            <person name="Lutzoni F."/>
            <person name="Magnuson J."/>
            <person name="Mondo S."/>
            <person name="Nolan M."/>
            <person name="Ohm R."/>
            <person name="Pangilinan J."/>
            <person name="Park H.-J."/>
            <person name="Ramirez L."/>
            <person name="Alfaro M."/>
            <person name="Sun H."/>
            <person name="Tritt A."/>
            <person name="Yoshinaga Y."/>
            <person name="Zwiers L.-H."/>
            <person name="Turgeon B.G."/>
            <person name="Goodwin S.B."/>
            <person name="Spatafora J.W."/>
            <person name="Crous P.W."/>
            <person name="Grigoriev I.V."/>
        </authorList>
    </citation>
    <scope>NUCLEOTIDE SEQUENCE</scope>
    <source>
        <strain evidence="1">P77</strain>
    </source>
</reference>